<proteinExistence type="predicted"/>
<organism evidence="1">
    <name type="scientific">Marseillevirus LCMAC202</name>
    <dbReference type="NCBI Taxonomy" id="2506606"/>
    <lineage>
        <taxon>Viruses</taxon>
        <taxon>Varidnaviria</taxon>
        <taxon>Bamfordvirae</taxon>
        <taxon>Nucleocytoviricota</taxon>
        <taxon>Megaviricetes</taxon>
        <taxon>Pimascovirales</taxon>
        <taxon>Pimascovirales incertae sedis</taxon>
        <taxon>Marseilleviridae</taxon>
    </lineage>
</organism>
<gene>
    <name evidence="1" type="ORF">LCMAC202_04430</name>
</gene>
<sequence>MVCLKTRSKVQKADFALAKPAYGSKPCRLRRRFASPSREIRISKNPHKTDSWSSSSPESTFLALQSTMSSPDYPTLATIKSRDEFFRQVGANNMSSVVEIIDQHKCQDDFRCTHVADPYTLLLPHTTQAQKYIICDSVCTWLEGGLCHAASNGHREMFDFLEKKVAKPNKIDWTTILWYASSADSSLLSYITAISQRTLYTPRKFRLSPQ</sequence>
<name>A0A481YYT2_9VIRU</name>
<accession>A0A481YYT2</accession>
<reference evidence="1" key="1">
    <citation type="journal article" date="2019" name="MBio">
        <title>Virus Genomes from Deep Sea Sediments Expand the Ocean Megavirome and Support Independent Origins of Viral Gigantism.</title>
        <authorList>
            <person name="Backstrom D."/>
            <person name="Yutin N."/>
            <person name="Jorgensen S.L."/>
            <person name="Dharamshi J."/>
            <person name="Homa F."/>
            <person name="Zaremba-Niedwiedzka K."/>
            <person name="Spang A."/>
            <person name="Wolf Y.I."/>
            <person name="Koonin E.V."/>
            <person name="Ettema T.J."/>
        </authorList>
    </citation>
    <scope>NUCLEOTIDE SEQUENCE</scope>
</reference>
<dbReference type="EMBL" id="MK500374">
    <property type="protein sequence ID" value="QBK88081.1"/>
    <property type="molecule type" value="Genomic_DNA"/>
</dbReference>
<evidence type="ECO:0000313" key="1">
    <source>
        <dbReference type="EMBL" id="QBK88081.1"/>
    </source>
</evidence>
<protein>
    <submittedName>
        <fullName evidence="1">Uncharacterized protein</fullName>
    </submittedName>
</protein>